<sequence>MRIAVIFTCYNRSKKTQQCIKKIREQVINTVCKQVQFYICDDGSTDNTIAKIKELVPEATIITGGNLYWCKGMNIAMQAAFQDNNDFYLMINDDVNFYQTALSTMIKSYTIADRVCGIVGTTRSSNNGRITYGGSRFVRKSHIGSSNLLKPNGKLQECHIANWNCFLVPNEILKSVGLIDNYYEHAYGDYDYSLMMRRNGYPIFVATEVVGECERNSIIGTPLDKSLSKWIRLLKLFSKKERPIKSNIHFYYKNYRYKGLLYCLLKYCGAILKILFT</sequence>
<evidence type="ECO:0000259" key="5">
    <source>
        <dbReference type="Pfam" id="PF00535"/>
    </source>
</evidence>
<keyword evidence="4 6" id="KW-0808">Transferase</keyword>
<dbReference type="InterPro" id="IPR001173">
    <property type="entry name" value="Glyco_trans_2-like"/>
</dbReference>
<dbReference type="PANTHER" id="PTHR43179:SF12">
    <property type="entry name" value="GALACTOFURANOSYLTRANSFERASE GLFT2"/>
    <property type="match status" value="1"/>
</dbReference>
<dbReference type="GO" id="GO:0016757">
    <property type="term" value="F:glycosyltransferase activity"/>
    <property type="evidence" value="ECO:0007669"/>
    <property type="project" value="UniProtKB-KW"/>
</dbReference>
<dbReference type="PANTHER" id="PTHR43179">
    <property type="entry name" value="RHAMNOSYLTRANSFERASE WBBL"/>
    <property type="match status" value="1"/>
</dbReference>
<dbReference type="Proteomes" id="UP000198752">
    <property type="component" value="Unassembled WGS sequence"/>
</dbReference>
<comment type="pathway">
    <text evidence="1">Cell wall biogenesis; cell wall polysaccharide biosynthesis.</text>
</comment>
<dbReference type="Pfam" id="PF00535">
    <property type="entry name" value="Glycos_transf_2"/>
    <property type="match status" value="1"/>
</dbReference>
<evidence type="ECO:0000256" key="1">
    <source>
        <dbReference type="ARBA" id="ARBA00004776"/>
    </source>
</evidence>
<dbReference type="Gene3D" id="3.90.550.10">
    <property type="entry name" value="Spore Coat Polysaccharide Biosynthesis Protein SpsA, Chain A"/>
    <property type="match status" value="1"/>
</dbReference>
<dbReference type="RefSeq" id="WP_177184842.1">
    <property type="nucleotide sequence ID" value="NZ_FOOY01000033.1"/>
</dbReference>
<dbReference type="EMBL" id="FOOY01000033">
    <property type="protein sequence ID" value="SFG94555.1"/>
    <property type="molecule type" value="Genomic_DNA"/>
</dbReference>
<keyword evidence="3" id="KW-0328">Glycosyltransferase</keyword>
<accession>A0A1I2VZB3</accession>
<feature type="domain" description="Glycosyltransferase 2-like" evidence="5">
    <location>
        <begin position="5"/>
        <end position="141"/>
    </location>
</feature>
<name>A0A1I2VZB3_9BACL</name>
<evidence type="ECO:0000256" key="3">
    <source>
        <dbReference type="ARBA" id="ARBA00022676"/>
    </source>
</evidence>
<gene>
    <name evidence="6" type="ORF">SAMN02982927_03328</name>
</gene>
<protein>
    <submittedName>
        <fullName evidence="6">Glycosyltransferase, GT2 family</fullName>
    </submittedName>
</protein>
<dbReference type="STRING" id="269670.SAMN02982927_03328"/>
<evidence type="ECO:0000256" key="2">
    <source>
        <dbReference type="ARBA" id="ARBA00006739"/>
    </source>
</evidence>
<dbReference type="AlphaFoldDB" id="A0A1I2VZB3"/>
<organism evidence="6 7">
    <name type="scientific">Sporolactobacillus nakayamae</name>
    <dbReference type="NCBI Taxonomy" id="269670"/>
    <lineage>
        <taxon>Bacteria</taxon>
        <taxon>Bacillati</taxon>
        <taxon>Bacillota</taxon>
        <taxon>Bacilli</taxon>
        <taxon>Bacillales</taxon>
        <taxon>Sporolactobacillaceae</taxon>
        <taxon>Sporolactobacillus</taxon>
    </lineage>
</organism>
<reference evidence="7" key="1">
    <citation type="submission" date="2016-10" db="EMBL/GenBank/DDBJ databases">
        <authorList>
            <person name="Varghese N."/>
            <person name="Submissions S."/>
        </authorList>
    </citation>
    <scope>NUCLEOTIDE SEQUENCE [LARGE SCALE GENOMIC DNA]</scope>
    <source>
        <strain evidence="7">ATCC 700379</strain>
    </source>
</reference>
<keyword evidence="7" id="KW-1185">Reference proteome</keyword>
<comment type="similarity">
    <text evidence="2">Belongs to the glycosyltransferase 2 family.</text>
</comment>
<evidence type="ECO:0000313" key="7">
    <source>
        <dbReference type="Proteomes" id="UP000198752"/>
    </source>
</evidence>
<dbReference type="SUPFAM" id="SSF53448">
    <property type="entry name" value="Nucleotide-diphospho-sugar transferases"/>
    <property type="match status" value="1"/>
</dbReference>
<proteinExistence type="inferred from homology"/>
<dbReference type="InterPro" id="IPR029044">
    <property type="entry name" value="Nucleotide-diphossugar_trans"/>
</dbReference>
<evidence type="ECO:0000313" key="6">
    <source>
        <dbReference type="EMBL" id="SFG94555.1"/>
    </source>
</evidence>
<evidence type="ECO:0000256" key="4">
    <source>
        <dbReference type="ARBA" id="ARBA00022679"/>
    </source>
</evidence>